<protein>
    <submittedName>
        <fullName evidence="1">Uncharacterized protein</fullName>
    </submittedName>
</protein>
<reference evidence="1 2" key="1">
    <citation type="submission" date="2019-11" db="EMBL/GenBank/DDBJ databases">
        <title>Bacillus idriensis genome.</title>
        <authorList>
            <person name="Konopka E.N."/>
            <person name="Newman J.D."/>
        </authorList>
    </citation>
    <scope>NUCLEOTIDE SEQUENCE [LARGE SCALE GENOMIC DNA]</scope>
    <source>
        <strain evidence="1 2">DSM 19097</strain>
    </source>
</reference>
<organism evidence="1 2">
    <name type="scientific">Metabacillus idriensis</name>
    <dbReference type="NCBI Taxonomy" id="324768"/>
    <lineage>
        <taxon>Bacteria</taxon>
        <taxon>Bacillati</taxon>
        <taxon>Bacillota</taxon>
        <taxon>Bacilli</taxon>
        <taxon>Bacillales</taxon>
        <taxon>Bacillaceae</taxon>
        <taxon>Metabacillus</taxon>
    </lineage>
</organism>
<comment type="caution">
    <text evidence="1">The sequence shown here is derived from an EMBL/GenBank/DDBJ whole genome shotgun (WGS) entry which is preliminary data.</text>
</comment>
<dbReference type="EMBL" id="WKKF01000009">
    <property type="protein sequence ID" value="MRX56195.1"/>
    <property type="molecule type" value="Genomic_DNA"/>
</dbReference>
<sequence>MECRKCDKNLRVRDRAQYNKRNGLCKSCHDTEMKWIQQGLKFAIPPKRKAK</sequence>
<keyword evidence="2" id="KW-1185">Reference proteome</keyword>
<name>A0A6I2MCX9_9BACI</name>
<dbReference type="RefSeq" id="WP_154319340.1">
    <property type="nucleotide sequence ID" value="NZ_CAJFZX010000011.1"/>
</dbReference>
<proteinExistence type="predicted"/>
<dbReference type="AlphaFoldDB" id="A0A6I2MCX9"/>
<evidence type="ECO:0000313" key="2">
    <source>
        <dbReference type="Proteomes" id="UP000441585"/>
    </source>
</evidence>
<dbReference type="Proteomes" id="UP000441585">
    <property type="component" value="Unassembled WGS sequence"/>
</dbReference>
<evidence type="ECO:0000313" key="1">
    <source>
        <dbReference type="EMBL" id="MRX56195.1"/>
    </source>
</evidence>
<gene>
    <name evidence="1" type="ORF">GJU41_19740</name>
</gene>
<accession>A0A6I2MCX9</accession>